<organism evidence="1 2">
    <name type="scientific">Diplodia corticola</name>
    <dbReference type="NCBI Taxonomy" id="236234"/>
    <lineage>
        <taxon>Eukaryota</taxon>
        <taxon>Fungi</taxon>
        <taxon>Dikarya</taxon>
        <taxon>Ascomycota</taxon>
        <taxon>Pezizomycotina</taxon>
        <taxon>Dothideomycetes</taxon>
        <taxon>Dothideomycetes incertae sedis</taxon>
        <taxon>Botryosphaeriales</taxon>
        <taxon>Botryosphaeriaceae</taxon>
        <taxon>Diplodia</taxon>
    </lineage>
</organism>
<dbReference type="Proteomes" id="UP000183809">
    <property type="component" value="Unassembled WGS sequence"/>
</dbReference>
<gene>
    <name evidence="1" type="ORF">BKCO1_7000013</name>
</gene>
<name>A0A1J9QLV7_9PEZI</name>
<reference evidence="1 2" key="1">
    <citation type="submission" date="2016-10" db="EMBL/GenBank/DDBJ databases">
        <title>Proteomics and genomics reveal pathogen-plant mechanisms compatible with a hemibiotrophic lifestyle of Diplodia corticola.</title>
        <authorList>
            <person name="Fernandes I."/>
            <person name="De Jonge R."/>
            <person name="Van De Peer Y."/>
            <person name="Devreese B."/>
            <person name="Alves A."/>
            <person name="Esteves A.C."/>
        </authorList>
    </citation>
    <scope>NUCLEOTIDE SEQUENCE [LARGE SCALE GENOMIC DNA]</scope>
    <source>
        <strain evidence="1 2">CBS 112549</strain>
    </source>
</reference>
<keyword evidence="2" id="KW-1185">Reference proteome</keyword>
<sequence>MNSSPSLIRRLLGLSFWFDNTNEPVTGPNYTETQLAYWDFLRVKAHRLLRRSVANHIFAPASRGGESSHMILMKIKASVDSQRSVGAQRPLDLWRNAYNLLTEGIKPGTPIKDYVISFQEKLHQLSDQDVNLPKGIILAHLVHVTNRPECIVWRHSGLTSGYISPP</sequence>
<proteinExistence type="predicted"/>
<dbReference type="OrthoDB" id="10611522at2759"/>
<evidence type="ECO:0000313" key="2">
    <source>
        <dbReference type="Proteomes" id="UP000183809"/>
    </source>
</evidence>
<protein>
    <submittedName>
        <fullName evidence="1">Uncharacterized protein</fullName>
    </submittedName>
</protein>
<dbReference type="GeneID" id="31018745"/>
<evidence type="ECO:0000313" key="1">
    <source>
        <dbReference type="EMBL" id="OJD29886.1"/>
    </source>
</evidence>
<accession>A0A1J9QLV7</accession>
<dbReference type="RefSeq" id="XP_020126146.1">
    <property type="nucleotide sequence ID" value="XM_020278484.1"/>
</dbReference>
<dbReference type="EMBL" id="MNUE01000070">
    <property type="protein sequence ID" value="OJD29886.1"/>
    <property type="molecule type" value="Genomic_DNA"/>
</dbReference>
<comment type="caution">
    <text evidence="1">The sequence shown here is derived from an EMBL/GenBank/DDBJ whole genome shotgun (WGS) entry which is preliminary data.</text>
</comment>
<dbReference type="AlphaFoldDB" id="A0A1J9QLV7"/>